<proteinExistence type="predicted"/>
<dbReference type="AlphaFoldDB" id="A0AAV9RGM0"/>
<evidence type="ECO:0000313" key="2">
    <source>
        <dbReference type="EMBL" id="KAK5608159.1"/>
    </source>
</evidence>
<evidence type="ECO:0000259" key="1">
    <source>
        <dbReference type="Pfam" id="PF21049"/>
    </source>
</evidence>
<comment type="caution">
    <text evidence="2">The sequence shown here is derived from an EMBL/GenBank/DDBJ whole genome shotgun (WGS) entry which is preliminary data.</text>
</comment>
<dbReference type="EMBL" id="JAHHUM010001846">
    <property type="protein sequence ID" value="KAK5608159.1"/>
    <property type="molecule type" value="Genomic_DNA"/>
</dbReference>
<dbReference type="GO" id="GO:1990834">
    <property type="term" value="P:response to odorant"/>
    <property type="evidence" value="ECO:0007669"/>
    <property type="project" value="TreeGrafter"/>
</dbReference>
<sequence>MFVRSLKEAFSFVLEITSRGSDLQLRNYLLVITTLIAENPNCPLIESLFAKQLLGFITFPQLNSCSVQKLTHSREDLKMRKLLLNLLFVMCKNVAALQLFREELVMVNLLQLVNPPVAYPEHRPASPHCFITQQEELQLQALDGLASIAPVMLHDYMSCQGNTYLLLLLERCTNKDARVSRMAQMQRCIRVLRSVTALGDPAVNQDLCDQGAIGQLLGFLILMEGGYDEDDVIAVEMMSNIQLILSELCETDLHRKELFGSEGVEMVVRFLKKGPQKFYSGLGHNKLMISTIDCVWSVQPNFACAEKN</sequence>
<evidence type="ECO:0000313" key="3">
    <source>
        <dbReference type="Proteomes" id="UP001311232"/>
    </source>
</evidence>
<protein>
    <recommendedName>
        <fullName evidence="1">Cilia- and flagella-associated protein 69 ARM repeats domain-containing protein</fullName>
    </recommendedName>
</protein>
<dbReference type="PANTHER" id="PTHR14716:SF0">
    <property type="entry name" value="CILIA- AND FLAGELLA-ASSOCIATED PROTEIN 69"/>
    <property type="match status" value="1"/>
</dbReference>
<dbReference type="Pfam" id="PF21049">
    <property type="entry name" value="CFA69_ARM_rpt"/>
    <property type="match status" value="1"/>
</dbReference>
<accession>A0AAV9RGM0</accession>
<dbReference type="GO" id="GO:1902093">
    <property type="term" value="P:positive regulation of flagellated sperm motility"/>
    <property type="evidence" value="ECO:0007669"/>
    <property type="project" value="TreeGrafter"/>
</dbReference>
<name>A0AAV9RGM0_9TELE</name>
<organism evidence="2 3">
    <name type="scientific">Crenichthys baileyi</name>
    <name type="common">White River springfish</name>
    <dbReference type="NCBI Taxonomy" id="28760"/>
    <lineage>
        <taxon>Eukaryota</taxon>
        <taxon>Metazoa</taxon>
        <taxon>Chordata</taxon>
        <taxon>Craniata</taxon>
        <taxon>Vertebrata</taxon>
        <taxon>Euteleostomi</taxon>
        <taxon>Actinopterygii</taxon>
        <taxon>Neopterygii</taxon>
        <taxon>Teleostei</taxon>
        <taxon>Neoteleostei</taxon>
        <taxon>Acanthomorphata</taxon>
        <taxon>Ovalentaria</taxon>
        <taxon>Atherinomorphae</taxon>
        <taxon>Cyprinodontiformes</taxon>
        <taxon>Goodeidae</taxon>
        <taxon>Crenichthys</taxon>
    </lineage>
</organism>
<dbReference type="GO" id="GO:0042048">
    <property type="term" value="P:olfactory behavior"/>
    <property type="evidence" value="ECO:0007669"/>
    <property type="project" value="TreeGrafter"/>
</dbReference>
<reference evidence="2 3" key="1">
    <citation type="submission" date="2021-06" db="EMBL/GenBank/DDBJ databases">
        <authorList>
            <person name="Palmer J.M."/>
        </authorList>
    </citation>
    <scope>NUCLEOTIDE SEQUENCE [LARGE SCALE GENOMIC DNA]</scope>
    <source>
        <strain evidence="2 3">MEX-2019</strain>
        <tissue evidence="2">Muscle</tissue>
    </source>
</reference>
<dbReference type="InterPro" id="IPR048732">
    <property type="entry name" value="CFA69"/>
</dbReference>
<dbReference type="GO" id="GO:0097225">
    <property type="term" value="C:sperm midpiece"/>
    <property type="evidence" value="ECO:0007669"/>
    <property type="project" value="TreeGrafter"/>
</dbReference>
<feature type="domain" description="Cilia- and flagella-associated protein 69 ARM repeats" evidence="1">
    <location>
        <begin position="3"/>
        <end position="297"/>
    </location>
</feature>
<dbReference type="PANTHER" id="PTHR14716">
    <property type="entry name" value="CILIA- AND FLAGELLA-ASSOCIATED PROTEIN 69"/>
    <property type="match status" value="1"/>
</dbReference>
<dbReference type="Proteomes" id="UP001311232">
    <property type="component" value="Unassembled WGS sequence"/>
</dbReference>
<gene>
    <name evidence="2" type="ORF">CRENBAI_003387</name>
</gene>
<dbReference type="GO" id="GO:0097730">
    <property type="term" value="C:non-motile cilium"/>
    <property type="evidence" value="ECO:0007669"/>
    <property type="project" value="TreeGrafter"/>
</dbReference>
<keyword evidence="3" id="KW-1185">Reference proteome</keyword>
<dbReference type="InterPro" id="IPR016024">
    <property type="entry name" value="ARM-type_fold"/>
</dbReference>
<dbReference type="InterPro" id="IPR048733">
    <property type="entry name" value="CFA69_ARM_dom"/>
</dbReference>
<dbReference type="SUPFAM" id="SSF48371">
    <property type="entry name" value="ARM repeat"/>
    <property type="match status" value="1"/>
</dbReference>